<dbReference type="InterPro" id="IPR002577">
    <property type="entry name" value="HTH_HxlR"/>
</dbReference>
<dbReference type="PANTHER" id="PTHR33204">
    <property type="entry name" value="TRANSCRIPTIONAL REGULATOR, MARR FAMILY"/>
    <property type="match status" value="1"/>
</dbReference>
<gene>
    <name evidence="5" type="ORF">SAMN05428964_1011420</name>
</gene>
<evidence type="ECO:0000256" key="3">
    <source>
        <dbReference type="ARBA" id="ARBA00023163"/>
    </source>
</evidence>
<dbReference type="Proteomes" id="UP000219068">
    <property type="component" value="Unassembled WGS sequence"/>
</dbReference>
<name>A0A285RM43_9PROT</name>
<evidence type="ECO:0000313" key="5">
    <source>
        <dbReference type="EMBL" id="SOB95183.1"/>
    </source>
</evidence>
<dbReference type="InterPro" id="IPR036390">
    <property type="entry name" value="WH_DNA-bd_sf"/>
</dbReference>
<dbReference type="GO" id="GO:0003677">
    <property type="term" value="F:DNA binding"/>
    <property type="evidence" value="ECO:0007669"/>
    <property type="project" value="UniProtKB-KW"/>
</dbReference>
<evidence type="ECO:0000256" key="1">
    <source>
        <dbReference type="ARBA" id="ARBA00023015"/>
    </source>
</evidence>
<sequence>MKIPAPGKPVRGSQSGAPIMALFDLLGRRWAMGIVWTLSEQGPCTFRELQEKCDNLSPTTLNTRIAELRVACLVDRDATGYRVTPRGRELYEMLVPLGLWAKEWGKDLQGVPGTQS</sequence>
<dbReference type="SUPFAM" id="SSF46785">
    <property type="entry name" value="Winged helix' DNA-binding domain"/>
    <property type="match status" value="1"/>
</dbReference>
<dbReference type="PROSITE" id="PS51118">
    <property type="entry name" value="HTH_HXLR"/>
    <property type="match status" value="1"/>
</dbReference>
<dbReference type="RefSeq" id="WP_097050928.1">
    <property type="nucleotide sequence ID" value="NZ_OBMM01000001.1"/>
</dbReference>
<proteinExistence type="predicted"/>
<dbReference type="PANTHER" id="PTHR33204:SF37">
    <property type="entry name" value="HTH-TYPE TRANSCRIPTIONAL REGULATOR YODB"/>
    <property type="match status" value="1"/>
</dbReference>
<dbReference type="InterPro" id="IPR036388">
    <property type="entry name" value="WH-like_DNA-bd_sf"/>
</dbReference>
<dbReference type="Pfam" id="PF01638">
    <property type="entry name" value="HxlR"/>
    <property type="match status" value="1"/>
</dbReference>
<feature type="domain" description="HTH hxlR-type" evidence="4">
    <location>
        <begin position="17"/>
        <end position="109"/>
    </location>
</feature>
<evidence type="ECO:0000256" key="2">
    <source>
        <dbReference type="ARBA" id="ARBA00023125"/>
    </source>
</evidence>
<dbReference type="EMBL" id="OBMM01000001">
    <property type="protein sequence ID" value="SOB95183.1"/>
    <property type="molecule type" value="Genomic_DNA"/>
</dbReference>
<reference evidence="5 6" key="1">
    <citation type="submission" date="2017-08" db="EMBL/GenBank/DDBJ databases">
        <authorList>
            <person name="de Groot N.N."/>
        </authorList>
    </citation>
    <scope>NUCLEOTIDE SEQUENCE [LARGE SCALE GENOMIC DNA]</scope>
    <source>
        <strain evidence="5 6">USBA 78</strain>
    </source>
</reference>
<accession>A0A285RM43</accession>
<dbReference type="AlphaFoldDB" id="A0A285RM43"/>
<keyword evidence="1" id="KW-0805">Transcription regulation</keyword>
<organism evidence="5 6">
    <name type="scientific">Thalassospira xiamenensis</name>
    <dbReference type="NCBI Taxonomy" id="220697"/>
    <lineage>
        <taxon>Bacteria</taxon>
        <taxon>Pseudomonadati</taxon>
        <taxon>Pseudomonadota</taxon>
        <taxon>Alphaproteobacteria</taxon>
        <taxon>Rhodospirillales</taxon>
        <taxon>Thalassospiraceae</taxon>
        <taxon>Thalassospira</taxon>
    </lineage>
</organism>
<keyword evidence="2" id="KW-0238">DNA-binding</keyword>
<protein>
    <submittedName>
        <fullName evidence="5">Transcriptional regulator, HxlR family</fullName>
    </submittedName>
</protein>
<evidence type="ECO:0000313" key="6">
    <source>
        <dbReference type="Proteomes" id="UP000219068"/>
    </source>
</evidence>
<keyword evidence="3" id="KW-0804">Transcription</keyword>
<evidence type="ECO:0000259" key="4">
    <source>
        <dbReference type="PROSITE" id="PS51118"/>
    </source>
</evidence>
<dbReference type="Gene3D" id="1.10.10.10">
    <property type="entry name" value="Winged helix-like DNA-binding domain superfamily/Winged helix DNA-binding domain"/>
    <property type="match status" value="1"/>
</dbReference>